<feature type="transmembrane region" description="Helical" evidence="1">
    <location>
        <begin position="26"/>
        <end position="44"/>
    </location>
</feature>
<reference evidence="2 3" key="1">
    <citation type="submission" date="2016-10" db="EMBL/GenBank/DDBJ databases">
        <authorList>
            <person name="de Groot N.N."/>
        </authorList>
    </citation>
    <scope>NUCLEOTIDE SEQUENCE [LARGE SCALE GENOMIC DNA]</scope>
    <source>
        <strain evidence="2 3">CGMCC 1.11030</strain>
    </source>
</reference>
<keyword evidence="1" id="KW-1133">Transmembrane helix</keyword>
<dbReference type="AlphaFoldDB" id="A0A1I3HXR1"/>
<evidence type="ECO:0000256" key="1">
    <source>
        <dbReference type="SAM" id="Phobius"/>
    </source>
</evidence>
<accession>A0A1I3HXR1</accession>
<dbReference type="RefSeq" id="WP_092860620.1">
    <property type="nucleotide sequence ID" value="NZ_FOQH01000006.1"/>
</dbReference>
<proteinExistence type="predicted"/>
<evidence type="ECO:0000313" key="3">
    <source>
        <dbReference type="Proteomes" id="UP000199377"/>
    </source>
</evidence>
<keyword evidence="3" id="KW-1185">Reference proteome</keyword>
<keyword evidence="1" id="KW-0472">Membrane</keyword>
<feature type="transmembrane region" description="Helical" evidence="1">
    <location>
        <begin position="56"/>
        <end position="78"/>
    </location>
</feature>
<protein>
    <submittedName>
        <fullName evidence="2">Uncharacterized protein</fullName>
    </submittedName>
</protein>
<sequence length="80" mass="7904">MSASHPESSATAVAASRPPLTRTTPALLLGAAIAVPAAAALVILPEVAGFEGPGFFIAAPVGVVLLGLVVGTIANRLFRT</sequence>
<dbReference type="EMBL" id="FOQH01000006">
    <property type="protein sequence ID" value="SFI40548.1"/>
    <property type="molecule type" value="Genomic_DNA"/>
</dbReference>
<dbReference type="Proteomes" id="UP000199377">
    <property type="component" value="Unassembled WGS sequence"/>
</dbReference>
<organism evidence="2 3">
    <name type="scientific">Albimonas pacifica</name>
    <dbReference type="NCBI Taxonomy" id="1114924"/>
    <lineage>
        <taxon>Bacteria</taxon>
        <taxon>Pseudomonadati</taxon>
        <taxon>Pseudomonadota</taxon>
        <taxon>Alphaproteobacteria</taxon>
        <taxon>Rhodobacterales</taxon>
        <taxon>Paracoccaceae</taxon>
        <taxon>Albimonas</taxon>
    </lineage>
</organism>
<evidence type="ECO:0000313" key="2">
    <source>
        <dbReference type="EMBL" id="SFI40548.1"/>
    </source>
</evidence>
<keyword evidence="1" id="KW-0812">Transmembrane</keyword>
<gene>
    <name evidence="2" type="ORF">SAMN05216258_106231</name>
</gene>
<name>A0A1I3HXR1_9RHOB</name>